<organism evidence="17 18">
    <name type="scientific">Abeliophyllum distichum</name>
    <dbReference type="NCBI Taxonomy" id="126358"/>
    <lineage>
        <taxon>Eukaryota</taxon>
        <taxon>Viridiplantae</taxon>
        <taxon>Streptophyta</taxon>
        <taxon>Embryophyta</taxon>
        <taxon>Tracheophyta</taxon>
        <taxon>Spermatophyta</taxon>
        <taxon>Magnoliopsida</taxon>
        <taxon>eudicotyledons</taxon>
        <taxon>Gunneridae</taxon>
        <taxon>Pentapetalae</taxon>
        <taxon>asterids</taxon>
        <taxon>lamiids</taxon>
        <taxon>Lamiales</taxon>
        <taxon>Oleaceae</taxon>
        <taxon>Forsythieae</taxon>
        <taxon>Abeliophyllum</taxon>
    </lineage>
</organism>
<dbReference type="GO" id="GO:0050832">
    <property type="term" value="P:defense response to fungus"/>
    <property type="evidence" value="ECO:0007669"/>
    <property type="project" value="UniProtKB-KW"/>
</dbReference>
<dbReference type="PANTHER" id="PTHR32080">
    <property type="entry name" value="ANTIFUNGAL PROTEIN GINKBILOBIN-2-LIKE"/>
    <property type="match status" value="1"/>
</dbReference>
<keyword evidence="7" id="KW-0677">Repeat</keyword>
<keyword evidence="2" id="KW-0929">Antimicrobial</keyword>
<sequence>MVFALLISLLGLLYTVKSEPNTSVSVLACNGNSYAEGDPFGNSVTYVLFDLMNVTPSQQGFDYRTTSPYSTAVAYGHATCNQALSNNDCANCLISAKATLDSNCGGHIGGQTELVDCAMRFENYYF</sequence>
<dbReference type="Gene3D" id="3.30.430.20">
    <property type="entry name" value="Gnk2 domain, C-X8-C-X2-C motif"/>
    <property type="match status" value="1"/>
</dbReference>
<evidence type="ECO:0000256" key="7">
    <source>
        <dbReference type="ARBA" id="ARBA00022737"/>
    </source>
</evidence>
<evidence type="ECO:0000256" key="14">
    <source>
        <dbReference type="ARBA" id="ARBA00038393"/>
    </source>
</evidence>
<dbReference type="AlphaFoldDB" id="A0ABD1TDP7"/>
<comment type="caution">
    <text evidence="17">The sequence shown here is derived from an EMBL/GenBank/DDBJ whole genome shotgun (WGS) entry which is preliminary data.</text>
</comment>
<accession>A0ABD1TDP7</accession>
<dbReference type="Pfam" id="PF01657">
    <property type="entry name" value="Stress-antifung"/>
    <property type="match status" value="1"/>
</dbReference>
<proteinExistence type="inferred from homology"/>
<keyword evidence="12" id="KW-1015">Disulfide bond</keyword>
<dbReference type="GO" id="GO:0005886">
    <property type="term" value="C:plasma membrane"/>
    <property type="evidence" value="ECO:0007669"/>
    <property type="project" value="UniProtKB-SubCell"/>
</dbReference>
<keyword evidence="10" id="KW-0044">Antibiotic</keyword>
<dbReference type="EMBL" id="JBFOLK010000005">
    <property type="protein sequence ID" value="KAL2510653.1"/>
    <property type="molecule type" value="Genomic_DNA"/>
</dbReference>
<keyword evidence="4" id="KW-0945">Host-virus interaction</keyword>
<feature type="domain" description="Gnk2-homologous" evidence="16">
    <location>
        <begin position="22"/>
        <end position="126"/>
    </location>
</feature>
<dbReference type="CDD" id="cd23509">
    <property type="entry name" value="Gnk2-like"/>
    <property type="match status" value="1"/>
</dbReference>
<comment type="similarity">
    <text evidence="14">Belongs to the cysteine-rich repeat secretory protein family. Plasmodesmata-located proteins (PDLD) subfamily.</text>
</comment>
<evidence type="ECO:0000313" key="18">
    <source>
        <dbReference type="Proteomes" id="UP001604336"/>
    </source>
</evidence>
<evidence type="ECO:0000256" key="4">
    <source>
        <dbReference type="ARBA" id="ARBA00022581"/>
    </source>
</evidence>
<feature type="signal peptide" evidence="15">
    <location>
        <begin position="1"/>
        <end position="18"/>
    </location>
</feature>
<reference evidence="18" key="1">
    <citation type="submission" date="2024-07" db="EMBL/GenBank/DDBJ databases">
        <title>Two chromosome-level genome assemblies of Korean endemic species Abeliophyllum distichum and Forsythia ovata (Oleaceae).</title>
        <authorList>
            <person name="Jang H."/>
        </authorList>
    </citation>
    <scope>NUCLEOTIDE SEQUENCE [LARGE SCALE GENOMIC DNA]</scope>
</reference>
<keyword evidence="5 15" id="KW-0732">Signal</keyword>
<evidence type="ECO:0000256" key="6">
    <source>
        <dbReference type="ARBA" id="ARBA00022734"/>
    </source>
</evidence>
<feature type="chain" id="PRO_5044828584" evidence="15">
    <location>
        <begin position="19"/>
        <end position="126"/>
    </location>
</feature>
<keyword evidence="8" id="KW-0611">Plant defense</keyword>
<dbReference type="GO" id="GO:0009506">
    <property type="term" value="C:plasmodesma"/>
    <property type="evidence" value="ECO:0007669"/>
    <property type="project" value="UniProtKB-SubCell"/>
</dbReference>
<dbReference type="InterPro" id="IPR051378">
    <property type="entry name" value="Cell2Cell_Antifungal"/>
</dbReference>
<gene>
    <name evidence="17" type="ORF">Adt_16253</name>
</gene>
<protein>
    <submittedName>
        <fullName evidence="17">Gnk2-homologous domain-containing protein</fullName>
    </submittedName>
</protein>
<evidence type="ECO:0000313" key="17">
    <source>
        <dbReference type="EMBL" id="KAL2510653.1"/>
    </source>
</evidence>
<evidence type="ECO:0000256" key="13">
    <source>
        <dbReference type="ARBA" id="ARBA00024184"/>
    </source>
</evidence>
<evidence type="ECO:0000259" key="16">
    <source>
        <dbReference type="PROSITE" id="PS51473"/>
    </source>
</evidence>
<keyword evidence="6" id="KW-0430">Lectin</keyword>
<evidence type="ECO:0000256" key="11">
    <source>
        <dbReference type="ARBA" id="ARBA00023035"/>
    </source>
</evidence>
<evidence type="ECO:0000256" key="15">
    <source>
        <dbReference type="SAM" id="SignalP"/>
    </source>
</evidence>
<evidence type="ECO:0000256" key="9">
    <source>
        <dbReference type="ARBA" id="ARBA00022949"/>
    </source>
</evidence>
<dbReference type="InterPro" id="IPR002902">
    <property type="entry name" value="GNK2"/>
</dbReference>
<dbReference type="PROSITE" id="PS51473">
    <property type="entry name" value="GNK2"/>
    <property type="match status" value="1"/>
</dbReference>
<dbReference type="GO" id="GO:0031640">
    <property type="term" value="P:killing of cells of another organism"/>
    <property type="evidence" value="ECO:0007669"/>
    <property type="project" value="UniProtKB-KW"/>
</dbReference>
<dbReference type="GO" id="GO:0042742">
    <property type="term" value="P:defense response to bacterium"/>
    <property type="evidence" value="ECO:0007669"/>
    <property type="project" value="UniProtKB-KW"/>
</dbReference>
<evidence type="ECO:0000256" key="3">
    <source>
        <dbReference type="ARBA" id="ARBA00022577"/>
    </source>
</evidence>
<dbReference type="PANTHER" id="PTHR32080:SF54">
    <property type="entry name" value="GNK2-HOMOLOGOUS DOMAIN-CONTAINING PROTEIN"/>
    <property type="match status" value="1"/>
</dbReference>
<dbReference type="GO" id="GO:0005537">
    <property type="term" value="F:D-mannose binding"/>
    <property type="evidence" value="ECO:0007669"/>
    <property type="project" value="UniProtKB-KW"/>
</dbReference>
<evidence type="ECO:0000256" key="8">
    <source>
        <dbReference type="ARBA" id="ARBA00022821"/>
    </source>
</evidence>
<evidence type="ECO:0000256" key="1">
    <source>
        <dbReference type="ARBA" id="ARBA00004251"/>
    </source>
</evidence>
<evidence type="ECO:0000256" key="2">
    <source>
        <dbReference type="ARBA" id="ARBA00022529"/>
    </source>
</evidence>
<name>A0ABD1TDP7_9LAMI</name>
<dbReference type="InterPro" id="IPR038408">
    <property type="entry name" value="GNK2_sf"/>
</dbReference>
<dbReference type="Proteomes" id="UP001604336">
    <property type="component" value="Unassembled WGS sequence"/>
</dbReference>
<comment type="subcellular location">
    <subcellularLocation>
        <location evidence="13">Cell junction</location>
        <location evidence="13">Plasmodesma</location>
    </subcellularLocation>
    <subcellularLocation>
        <location evidence="1">Cell membrane</location>
        <topology evidence="1">Single-pass type I membrane protein</topology>
    </subcellularLocation>
</comment>
<evidence type="ECO:0000256" key="10">
    <source>
        <dbReference type="ARBA" id="ARBA00023022"/>
    </source>
</evidence>
<evidence type="ECO:0000256" key="5">
    <source>
        <dbReference type="ARBA" id="ARBA00022729"/>
    </source>
</evidence>
<keyword evidence="9" id="KW-0965">Cell junction</keyword>
<keyword evidence="3" id="KW-0295">Fungicide</keyword>
<evidence type="ECO:0000256" key="12">
    <source>
        <dbReference type="ARBA" id="ARBA00023157"/>
    </source>
</evidence>
<keyword evidence="11" id="KW-0465">Mannose-binding</keyword>
<keyword evidence="18" id="KW-1185">Reference proteome</keyword>